<accession>A0ABT4UUA1</accession>
<dbReference type="Pfam" id="PF14534">
    <property type="entry name" value="DUF4440"/>
    <property type="match status" value="1"/>
</dbReference>
<name>A0ABT4UUA1_9PSEU</name>
<dbReference type="RefSeq" id="WP_270947880.1">
    <property type="nucleotide sequence ID" value="NZ_JAQGLA010000008.1"/>
</dbReference>
<protein>
    <submittedName>
        <fullName evidence="2">Nuclear transport factor 2 family protein</fullName>
    </submittedName>
</protein>
<dbReference type="Gene3D" id="3.10.450.50">
    <property type="match status" value="1"/>
</dbReference>
<keyword evidence="3" id="KW-1185">Reference proteome</keyword>
<comment type="caution">
    <text evidence="2">The sequence shown here is derived from an EMBL/GenBank/DDBJ whole genome shotgun (WGS) entry which is preliminary data.</text>
</comment>
<dbReference type="SUPFAM" id="SSF54427">
    <property type="entry name" value="NTF2-like"/>
    <property type="match status" value="1"/>
</dbReference>
<dbReference type="EMBL" id="JAQGLA010000008">
    <property type="protein sequence ID" value="MDA3625301.1"/>
    <property type="molecule type" value="Genomic_DNA"/>
</dbReference>
<dbReference type="InterPro" id="IPR027843">
    <property type="entry name" value="DUF4440"/>
</dbReference>
<evidence type="ECO:0000313" key="3">
    <source>
        <dbReference type="Proteomes" id="UP001210380"/>
    </source>
</evidence>
<organism evidence="2 3">
    <name type="scientific">Saccharopolyspora oryzae</name>
    <dbReference type="NCBI Taxonomy" id="2997343"/>
    <lineage>
        <taxon>Bacteria</taxon>
        <taxon>Bacillati</taxon>
        <taxon>Actinomycetota</taxon>
        <taxon>Actinomycetes</taxon>
        <taxon>Pseudonocardiales</taxon>
        <taxon>Pseudonocardiaceae</taxon>
        <taxon>Saccharopolyspora</taxon>
    </lineage>
</organism>
<sequence length="137" mass="15002">MSTEEGVRQLEQQWASAEARGDVEALAALTTEDFVLVGPLGFVLDREQWLARYRTGDLVTESLDWHDAEVRDHGDCAISVGVHTQRGAYRGNTVDGEFRSTHIAVRRGDRWLLAGIQLSPIGAPPAFAQNTSQPAGE</sequence>
<dbReference type="Proteomes" id="UP001210380">
    <property type="component" value="Unassembled WGS sequence"/>
</dbReference>
<evidence type="ECO:0000313" key="2">
    <source>
        <dbReference type="EMBL" id="MDA3625301.1"/>
    </source>
</evidence>
<feature type="domain" description="DUF4440" evidence="1">
    <location>
        <begin position="7"/>
        <end position="113"/>
    </location>
</feature>
<proteinExistence type="predicted"/>
<gene>
    <name evidence="2" type="ORF">OU415_07630</name>
</gene>
<reference evidence="2 3" key="1">
    <citation type="submission" date="2022-11" db="EMBL/GenBank/DDBJ databases">
        <title>Draft genome sequence of Saccharopolyspora sp. WRP15-2 isolated from rhizosphere soils of wild rice in Thailand.</title>
        <authorList>
            <person name="Duangmal K."/>
            <person name="Kammanee S."/>
            <person name="Muangham S."/>
        </authorList>
    </citation>
    <scope>NUCLEOTIDE SEQUENCE [LARGE SCALE GENOMIC DNA]</scope>
    <source>
        <strain evidence="2 3">WRP15-2</strain>
    </source>
</reference>
<dbReference type="InterPro" id="IPR032710">
    <property type="entry name" value="NTF2-like_dom_sf"/>
</dbReference>
<evidence type="ECO:0000259" key="1">
    <source>
        <dbReference type="Pfam" id="PF14534"/>
    </source>
</evidence>